<protein>
    <submittedName>
        <fullName evidence="1">Uncharacterized protein</fullName>
    </submittedName>
</protein>
<reference evidence="1" key="1">
    <citation type="submission" date="2023-10" db="EMBL/GenBank/DDBJ databases">
        <authorList>
            <person name="Rodriguez Cubillos JULIANA M."/>
            <person name="De Vega J."/>
        </authorList>
    </citation>
    <scope>NUCLEOTIDE SEQUENCE</scope>
</reference>
<gene>
    <name evidence="1" type="ORF">MILVUS5_LOCUS20373</name>
</gene>
<name>A0ACB0K8P4_TRIPR</name>
<dbReference type="Proteomes" id="UP001177021">
    <property type="component" value="Unassembled WGS sequence"/>
</dbReference>
<accession>A0ACB0K8P4</accession>
<proteinExistence type="predicted"/>
<organism evidence="1 2">
    <name type="scientific">Trifolium pratense</name>
    <name type="common">Red clover</name>
    <dbReference type="NCBI Taxonomy" id="57577"/>
    <lineage>
        <taxon>Eukaryota</taxon>
        <taxon>Viridiplantae</taxon>
        <taxon>Streptophyta</taxon>
        <taxon>Embryophyta</taxon>
        <taxon>Tracheophyta</taxon>
        <taxon>Spermatophyta</taxon>
        <taxon>Magnoliopsida</taxon>
        <taxon>eudicotyledons</taxon>
        <taxon>Gunneridae</taxon>
        <taxon>Pentapetalae</taxon>
        <taxon>rosids</taxon>
        <taxon>fabids</taxon>
        <taxon>Fabales</taxon>
        <taxon>Fabaceae</taxon>
        <taxon>Papilionoideae</taxon>
        <taxon>50 kb inversion clade</taxon>
        <taxon>NPAAA clade</taxon>
        <taxon>Hologalegina</taxon>
        <taxon>IRL clade</taxon>
        <taxon>Trifolieae</taxon>
        <taxon>Trifolium</taxon>
    </lineage>
</organism>
<evidence type="ECO:0000313" key="2">
    <source>
        <dbReference type="Proteomes" id="UP001177021"/>
    </source>
</evidence>
<sequence>MEDQKHAMETVPLMISNSKLLDCCVCFQPLTIPVFQCDNAHIVCSTCYPKLKNKCQKCSSRISSKRCKVIENLLLSIEMPCRNAKHGCREKISYLGNRKHEQECSHEPCYCPFSGCDFVASSEVLSNHLSHAHGDSPIEFCYGNSFTVSLKSNDETIVLREENDGKLFILNNSTMVLGNAVNICCIGTNSSESEYSYDILHRSYISKLTLHSFVKNVQRVTLATVPSEFLVIPVGSLEPLMLEICITTMMQIYILELTGKRIPLRVNSSDTIVNVKLKIRDKAGWPVHQQRLIFHGKQLEDNMTIADYNIEEKSALHLVLRLTGN</sequence>
<dbReference type="EMBL" id="CASHSV030000206">
    <property type="protein sequence ID" value="CAJ2652962.1"/>
    <property type="molecule type" value="Genomic_DNA"/>
</dbReference>
<keyword evidence="2" id="KW-1185">Reference proteome</keyword>
<comment type="caution">
    <text evidence="1">The sequence shown here is derived from an EMBL/GenBank/DDBJ whole genome shotgun (WGS) entry which is preliminary data.</text>
</comment>
<evidence type="ECO:0000313" key="1">
    <source>
        <dbReference type="EMBL" id="CAJ2652962.1"/>
    </source>
</evidence>